<feature type="non-terminal residue" evidence="1">
    <location>
        <position position="1"/>
    </location>
</feature>
<keyword evidence="2" id="KW-1185">Reference proteome</keyword>
<protein>
    <submittedName>
        <fullName evidence="1">Uncharacterized protein</fullName>
    </submittedName>
</protein>
<dbReference type="Proteomes" id="UP000595140">
    <property type="component" value="Unassembled WGS sequence"/>
</dbReference>
<proteinExistence type="predicted"/>
<accession>A0A484M8W2</accession>
<dbReference type="AlphaFoldDB" id="A0A484M8W2"/>
<reference evidence="1 2" key="1">
    <citation type="submission" date="2018-04" db="EMBL/GenBank/DDBJ databases">
        <authorList>
            <person name="Vogel A."/>
        </authorList>
    </citation>
    <scope>NUCLEOTIDE SEQUENCE [LARGE SCALE GENOMIC DNA]</scope>
</reference>
<evidence type="ECO:0000313" key="2">
    <source>
        <dbReference type="Proteomes" id="UP000595140"/>
    </source>
</evidence>
<name>A0A484M8W2_9ASTE</name>
<sequence>IILIPLSVCSSLLWSIGHQSTIHSGSLP</sequence>
<dbReference type="EMBL" id="OOIL02002905">
    <property type="protein sequence ID" value="VFQ85261.1"/>
    <property type="molecule type" value="Genomic_DNA"/>
</dbReference>
<evidence type="ECO:0000313" key="1">
    <source>
        <dbReference type="EMBL" id="VFQ85261.1"/>
    </source>
</evidence>
<gene>
    <name evidence="1" type="ORF">CCAM_LOCUS27037</name>
</gene>
<organism evidence="1 2">
    <name type="scientific">Cuscuta campestris</name>
    <dbReference type="NCBI Taxonomy" id="132261"/>
    <lineage>
        <taxon>Eukaryota</taxon>
        <taxon>Viridiplantae</taxon>
        <taxon>Streptophyta</taxon>
        <taxon>Embryophyta</taxon>
        <taxon>Tracheophyta</taxon>
        <taxon>Spermatophyta</taxon>
        <taxon>Magnoliopsida</taxon>
        <taxon>eudicotyledons</taxon>
        <taxon>Gunneridae</taxon>
        <taxon>Pentapetalae</taxon>
        <taxon>asterids</taxon>
        <taxon>lamiids</taxon>
        <taxon>Solanales</taxon>
        <taxon>Convolvulaceae</taxon>
        <taxon>Cuscuteae</taxon>
        <taxon>Cuscuta</taxon>
        <taxon>Cuscuta subgen. Grammica</taxon>
        <taxon>Cuscuta sect. Cleistogrammica</taxon>
    </lineage>
</organism>